<reference evidence="1" key="1">
    <citation type="journal article" date="2020" name="Nature">
        <title>Giant virus diversity and host interactions through global metagenomics.</title>
        <authorList>
            <person name="Schulz F."/>
            <person name="Roux S."/>
            <person name="Paez-Espino D."/>
            <person name="Jungbluth S."/>
            <person name="Walsh D.A."/>
            <person name="Denef V.J."/>
            <person name="McMahon K.D."/>
            <person name="Konstantinidis K.T."/>
            <person name="Eloe-Fadrosh E.A."/>
            <person name="Kyrpides N.C."/>
            <person name="Woyke T."/>
        </authorList>
    </citation>
    <scope>NUCLEOTIDE SEQUENCE</scope>
    <source>
        <strain evidence="1">GVMAG-S-1029409-49</strain>
    </source>
</reference>
<evidence type="ECO:0000313" key="1">
    <source>
        <dbReference type="EMBL" id="QHU35502.1"/>
    </source>
</evidence>
<name>A0A6C0M1W3_9ZZZZ</name>
<sequence>MDKEPLTDEEVISILSGAYASWASRLYTQFHGCATCHATLKDVRYYNLCLTCAREVAPNATIQMIYIKDVMTIADCHMCSKRNVIVVMMPVCPAHIT</sequence>
<accession>A0A6C0M1W3</accession>
<proteinExistence type="predicted"/>
<protein>
    <submittedName>
        <fullName evidence="1">Uncharacterized protein</fullName>
    </submittedName>
</protein>
<dbReference type="AlphaFoldDB" id="A0A6C0M1W3"/>
<organism evidence="1">
    <name type="scientific">viral metagenome</name>
    <dbReference type="NCBI Taxonomy" id="1070528"/>
    <lineage>
        <taxon>unclassified sequences</taxon>
        <taxon>metagenomes</taxon>
        <taxon>organismal metagenomes</taxon>
    </lineage>
</organism>
<dbReference type="EMBL" id="MN740609">
    <property type="protein sequence ID" value="QHU35502.1"/>
    <property type="molecule type" value="Genomic_DNA"/>
</dbReference>